<accession>A0ABU3NYY0</accession>
<feature type="transmembrane region" description="Helical" evidence="26">
    <location>
        <begin position="278"/>
        <end position="295"/>
    </location>
</feature>
<comment type="catalytic activity">
    <reaction evidence="13">
        <text>L-lysyl-L-alpha-amino acid(out) = L-lysyl-L-alpha-amino acid(in)</text>
        <dbReference type="Rhea" id="RHEA:79387"/>
        <dbReference type="ChEBI" id="CHEBI:229965"/>
    </reaction>
</comment>
<dbReference type="PIRSF" id="PIRSF002808">
    <property type="entry name" value="Hexose_phosphate_transp"/>
    <property type="match status" value="1"/>
</dbReference>
<evidence type="ECO:0000256" key="23">
    <source>
        <dbReference type="ARBA" id="ARBA00045018"/>
    </source>
</evidence>
<comment type="catalytic activity">
    <reaction evidence="18">
        <text>L-arginyl-glycine(out) = L-arginyl-glycine(in)</text>
        <dbReference type="Rhea" id="RHEA:79391"/>
        <dbReference type="ChEBI" id="CHEBI:229955"/>
    </reaction>
</comment>
<evidence type="ECO:0000256" key="15">
    <source>
        <dbReference type="ARBA" id="ARBA00044898"/>
    </source>
</evidence>
<evidence type="ECO:0000256" key="26">
    <source>
        <dbReference type="SAM" id="Phobius"/>
    </source>
</evidence>
<comment type="catalytic activity">
    <reaction evidence="11">
        <text>L-alpha-aminoacyl-L-arginine(out) = L-alpha-aminoacyl-L-arginine(in)</text>
        <dbReference type="Rhea" id="RHEA:79367"/>
        <dbReference type="ChEBI" id="CHEBI:229968"/>
    </reaction>
</comment>
<evidence type="ECO:0000256" key="9">
    <source>
        <dbReference type="ARBA" id="ARBA00044876"/>
    </source>
</evidence>
<dbReference type="PANTHER" id="PTHR23512">
    <property type="entry name" value="MAJOR FACILITATOR SUPERFAMILY DOMAIN-CONTAINING PROTEIN 1"/>
    <property type="match status" value="1"/>
</dbReference>
<comment type="catalytic activity">
    <reaction evidence="14">
        <text>L-alpha-aminoacyl-L-lysine(out) = L-alpha-aminoacyl-L-lysine(in)</text>
        <dbReference type="Rhea" id="RHEA:79383"/>
        <dbReference type="ChEBI" id="CHEBI:229966"/>
    </reaction>
</comment>
<dbReference type="PANTHER" id="PTHR23512:SF3">
    <property type="entry name" value="MAJOR FACILITATOR SUPERFAMILY DOMAIN-CONTAINING PROTEIN 1"/>
    <property type="match status" value="1"/>
</dbReference>
<protein>
    <recommendedName>
        <fullName evidence="22">Lysosomal dipeptide transporter MFSD1</fullName>
    </recommendedName>
    <alternativeName>
        <fullName evidence="23">Major facilitator superfamily domain-containing protein 1</fullName>
    </alternativeName>
</protein>
<keyword evidence="5 26" id="KW-0812">Transmembrane</keyword>
<evidence type="ECO:0000256" key="14">
    <source>
        <dbReference type="ARBA" id="ARBA00044893"/>
    </source>
</evidence>
<comment type="catalytic activity">
    <reaction evidence="9">
        <text>L-lysyl-L-alanine(out) = L-lysyl-L-alanine(in)</text>
        <dbReference type="Rhea" id="RHEA:79399"/>
        <dbReference type="ChEBI" id="CHEBI:229954"/>
    </reaction>
</comment>
<feature type="transmembrane region" description="Helical" evidence="26">
    <location>
        <begin position="12"/>
        <end position="30"/>
    </location>
</feature>
<keyword evidence="29" id="KW-1185">Reference proteome</keyword>
<feature type="transmembrane region" description="Helical" evidence="26">
    <location>
        <begin position="82"/>
        <end position="100"/>
    </location>
</feature>
<comment type="catalytic activity">
    <reaction evidence="16">
        <text>L-arginyl-L-alpha-amino acid(out) = L-arginyl-L-alpha-amino acid(in)</text>
        <dbReference type="Rhea" id="RHEA:79371"/>
        <dbReference type="ChEBI" id="CHEBI:84315"/>
    </reaction>
</comment>
<feature type="domain" description="Major facilitator superfamily (MFS) profile" evidence="27">
    <location>
        <begin position="17"/>
        <end position="430"/>
    </location>
</feature>
<evidence type="ECO:0000256" key="1">
    <source>
        <dbReference type="ARBA" id="ARBA00004155"/>
    </source>
</evidence>
<evidence type="ECO:0000256" key="20">
    <source>
        <dbReference type="ARBA" id="ARBA00044919"/>
    </source>
</evidence>
<gene>
    <name evidence="28" type="ORF">Q4T40_12130</name>
</gene>
<comment type="caution">
    <text evidence="28">The sequence shown here is derived from an EMBL/GenBank/DDBJ whole genome shotgun (WGS) entry which is preliminary data.</text>
</comment>
<evidence type="ECO:0000256" key="13">
    <source>
        <dbReference type="ARBA" id="ARBA00044891"/>
    </source>
</evidence>
<dbReference type="Gene3D" id="1.20.1250.20">
    <property type="entry name" value="MFS general substrate transporter like domains"/>
    <property type="match status" value="2"/>
</dbReference>
<evidence type="ECO:0000256" key="25">
    <source>
        <dbReference type="ARBA" id="ARBA00046376"/>
    </source>
</evidence>
<evidence type="ECO:0000256" key="22">
    <source>
        <dbReference type="ARBA" id="ARBA00044985"/>
    </source>
</evidence>
<dbReference type="Proteomes" id="UP001254848">
    <property type="component" value="Unassembled WGS sequence"/>
</dbReference>
<evidence type="ECO:0000256" key="11">
    <source>
        <dbReference type="ARBA" id="ARBA00044881"/>
    </source>
</evidence>
<evidence type="ECO:0000256" key="16">
    <source>
        <dbReference type="ARBA" id="ARBA00044899"/>
    </source>
</evidence>
<feature type="transmembrane region" description="Helical" evidence="26">
    <location>
        <begin position="237"/>
        <end position="258"/>
    </location>
</feature>
<dbReference type="InterPro" id="IPR000849">
    <property type="entry name" value="Sugar_P_transporter"/>
</dbReference>
<feature type="transmembrane region" description="Helical" evidence="26">
    <location>
        <begin position="172"/>
        <end position="191"/>
    </location>
</feature>
<evidence type="ECO:0000313" key="29">
    <source>
        <dbReference type="Proteomes" id="UP001254848"/>
    </source>
</evidence>
<dbReference type="InterPro" id="IPR036259">
    <property type="entry name" value="MFS_trans_sf"/>
</dbReference>
<feature type="transmembrane region" description="Helical" evidence="26">
    <location>
        <begin position="106"/>
        <end position="126"/>
    </location>
</feature>
<evidence type="ECO:0000313" key="28">
    <source>
        <dbReference type="EMBL" id="MDT8901994.1"/>
    </source>
</evidence>
<evidence type="ECO:0000256" key="2">
    <source>
        <dbReference type="ARBA" id="ARBA00004651"/>
    </source>
</evidence>
<evidence type="ECO:0000256" key="10">
    <source>
        <dbReference type="ARBA" id="ARBA00044878"/>
    </source>
</evidence>
<dbReference type="PROSITE" id="PS50850">
    <property type="entry name" value="MFS"/>
    <property type="match status" value="1"/>
</dbReference>
<evidence type="ECO:0000256" key="21">
    <source>
        <dbReference type="ARBA" id="ARBA00044924"/>
    </source>
</evidence>
<sequence>MITEQQKAKVLSYRWVCLVTLWFVYFFVYFDRVAPAVVAPELMKAFNISAASLGLLSAAYFYPYAAMQIPSGIFSDFLGPRLAVTIFFIVAGVGTALFGLAQSYDWAVAGRVMMGIGVAVVYIPIMKIQAQWFRPHEFSTLTGILLTVGNIGALGAAAPLAKFVAITGWREAFYYLGAITVILAAATYLLVRNRPQDMGLPSLNEVDGVRVDAAEAARDEAIKLGEAIKIAVTNRNFPWLAVYAFAVYGPMMGFQGLWAVPYMMDTFGWTKQAASNVLSWWAIGMICGCPIHGWVSDRVVHSRKKVVITGAAVYTLGWLYIALSPTGWSETTMALFCFLMGGFGGAYITNYAHLTERLPRKVVGTAIGVFNLFYFVGGAFFQQYMGVILDGYGRVAGKFPVAAYTSTFWLCFGGMVIGTMALLFTVETFVKKEAVK</sequence>
<comment type="subcellular location">
    <subcellularLocation>
        <location evidence="2">Cell membrane</location>
        <topology evidence="2">Multi-pass membrane protein</topology>
    </subcellularLocation>
    <subcellularLocation>
        <location evidence="1">Lysosome membrane</location>
        <topology evidence="1">Multi-pass membrane protein</topology>
    </subcellularLocation>
</comment>
<evidence type="ECO:0000256" key="7">
    <source>
        <dbReference type="ARBA" id="ARBA00023136"/>
    </source>
</evidence>
<evidence type="ECO:0000256" key="24">
    <source>
        <dbReference type="ARBA" id="ARBA00045709"/>
    </source>
</evidence>
<feature type="transmembrane region" description="Helical" evidence="26">
    <location>
        <begin position="362"/>
        <end position="381"/>
    </location>
</feature>
<organism evidence="28 29">
    <name type="scientific">Anaeroselena agilis</name>
    <dbReference type="NCBI Taxonomy" id="3063788"/>
    <lineage>
        <taxon>Bacteria</taxon>
        <taxon>Bacillati</taxon>
        <taxon>Bacillota</taxon>
        <taxon>Negativicutes</taxon>
        <taxon>Acetonemataceae</taxon>
        <taxon>Anaeroselena</taxon>
    </lineage>
</organism>
<keyword evidence="8" id="KW-0458">Lysosome</keyword>
<evidence type="ECO:0000256" key="18">
    <source>
        <dbReference type="ARBA" id="ARBA00044903"/>
    </source>
</evidence>
<comment type="similarity">
    <text evidence="3">Belongs to the major facilitator superfamily.</text>
</comment>
<proteinExistence type="inferred from homology"/>
<dbReference type="SUPFAM" id="SSF103473">
    <property type="entry name" value="MFS general substrate transporter"/>
    <property type="match status" value="1"/>
</dbReference>
<comment type="function">
    <text evidence="24">Lysosomal dipeptide uniporter that selectively exports lysine, arginine or histidine-containing dipeptides with a net positive charge from the lysosome lumen into the cytosol. Could play a role in a specific type of protein O-glycosylation indirectly regulating macrophages migration and tissue invasion. Also essential for liver homeostasis.</text>
</comment>
<comment type="catalytic activity">
    <reaction evidence="21">
        <text>L-lysyl-glycine(out) = L-lysyl-glycine(in)</text>
        <dbReference type="Rhea" id="RHEA:79407"/>
        <dbReference type="ChEBI" id="CHEBI:191202"/>
    </reaction>
</comment>
<dbReference type="EMBL" id="JAUOZS010000001">
    <property type="protein sequence ID" value="MDT8901994.1"/>
    <property type="molecule type" value="Genomic_DNA"/>
</dbReference>
<keyword evidence="4" id="KW-0813">Transport</keyword>
<evidence type="ECO:0000256" key="3">
    <source>
        <dbReference type="ARBA" id="ARBA00008335"/>
    </source>
</evidence>
<keyword evidence="7 26" id="KW-0472">Membrane</keyword>
<comment type="catalytic activity">
    <reaction evidence="10">
        <text>L-histidyl-glycine(out) = L-histidyl-glycine(in)</text>
        <dbReference type="Rhea" id="RHEA:79395"/>
        <dbReference type="ChEBI" id="CHEBI:229957"/>
    </reaction>
</comment>
<comment type="catalytic activity">
    <reaction evidence="17">
        <text>L-lysyl-L-lysine(out) = L-lysyl-L-lysine(in)</text>
        <dbReference type="Rhea" id="RHEA:79403"/>
        <dbReference type="ChEBI" id="CHEBI:229956"/>
    </reaction>
</comment>
<evidence type="ECO:0000256" key="12">
    <source>
        <dbReference type="ARBA" id="ARBA00044884"/>
    </source>
</evidence>
<evidence type="ECO:0000256" key="19">
    <source>
        <dbReference type="ARBA" id="ARBA00044912"/>
    </source>
</evidence>
<comment type="subunit">
    <text evidence="25">Homodimer. Interacts with lysosomal protein GLMP (via lumenal domain); the interaction starts while both proteins are still in the endoplasmic reticulum and is required for stabilization of MFSD1 in lysosomes but has no direct effect on its targeting to lysosomes or transporter activity.</text>
</comment>
<dbReference type="Pfam" id="PF07690">
    <property type="entry name" value="MFS_1"/>
    <property type="match status" value="1"/>
</dbReference>
<feature type="transmembrane region" description="Helical" evidence="26">
    <location>
        <begin position="401"/>
        <end position="426"/>
    </location>
</feature>
<feature type="transmembrane region" description="Helical" evidence="26">
    <location>
        <begin position="42"/>
        <end position="62"/>
    </location>
</feature>
<feature type="transmembrane region" description="Helical" evidence="26">
    <location>
        <begin position="307"/>
        <end position="326"/>
    </location>
</feature>
<comment type="catalytic activity">
    <reaction evidence="20">
        <text>L-alanyl-L-lysine(out) = L-alanyl-L-lysine(in)</text>
        <dbReference type="Rhea" id="RHEA:79415"/>
        <dbReference type="ChEBI" id="CHEBI:192470"/>
    </reaction>
</comment>
<evidence type="ECO:0000256" key="4">
    <source>
        <dbReference type="ARBA" id="ARBA00022448"/>
    </source>
</evidence>
<evidence type="ECO:0000256" key="6">
    <source>
        <dbReference type="ARBA" id="ARBA00022989"/>
    </source>
</evidence>
<evidence type="ECO:0000259" key="27">
    <source>
        <dbReference type="PROSITE" id="PS50850"/>
    </source>
</evidence>
<reference evidence="28 29" key="1">
    <citation type="submission" date="2023-07" db="EMBL/GenBank/DDBJ databases">
        <title>The novel representative of Negativicutes class, Anaeroselena agilis gen. nov. sp. nov.</title>
        <authorList>
            <person name="Prokofeva M.I."/>
            <person name="Elcheninov A.G."/>
            <person name="Klyukina A."/>
            <person name="Kublanov I.V."/>
            <person name="Frolov E.N."/>
            <person name="Podosokorskaya O.A."/>
        </authorList>
    </citation>
    <scope>NUCLEOTIDE SEQUENCE [LARGE SCALE GENOMIC DNA]</scope>
    <source>
        <strain evidence="28 29">4137-cl</strain>
    </source>
</reference>
<dbReference type="InterPro" id="IPR020846">
    <property type="entry name" value="MFS_dom"/>
</dbReference>
<evidence type="ECO:0000256" key="8">
    <source>
        <dbReference type="ARBA" id="ARBA00023228"/>
    </source>
</evidence>
<keyword evidence="6 26" id="KW-1133">Transmembrane helix</keyword>
<dbReference type="RefSeq" id="WP_413780487.1">
    <property type="nucleotide sequence ID" value="NZ_JAUOZS010000001.1"/>
</dbReference>
<comment type="catalytic activity">
    <reaction evidence="19">
        <text>L-histidyl-L-alpha-amino acid(out) = L-histidyl-L-alpha-amino acid(in)</text>
        <dbReference type="Rhea" id="RHEA:79379"/>
        <dbReference type="ChEBI" id="CHEBI:229964"/>
    </reaction>
</comment>
<feature type="transmembrane region" description="Helical" evidence="26">
    <location>
        <begin position="332"/>
        <end position="350"/>
    </location>
</feature>
<dbReference type="InterPro" id="IPR011701">
    <property type="entry name" value="MFS"/>
</dbReference>
<evidence type="ECO:0000256" key="5">
    <source>
        <dbReference type="ARBA" id="ARBA00022692"/>
    </source>
</evidence>
<feature type="transmembrane region" description="Helical" evidence="26">
    <location>
        <begin position="138"/>
        <end position="160"/>
    </location>
</feature>
<evidence type="ECO:0000256" key="17">
    <source>
        <dbReference type="ARBA" id="ARBA00044900"/>
    </source>
</evidence>
<comment type="catalytic activity">
    <reaction evidence="12">
        <text>L-alpha-aminoacyl-L-histidine(out) = L-alpha-aminoacyl-L-histidine(in)</text>
        <dbReference type="Rhea" id="RHEA:79375"/>
        <dbReference type="ChEBI" id="CHEBI:229967"/>
    </reaction>
</comment>
<dbReference type="InterPro" id="IPR052187">
    <property type="entry name" value="MFSD1"/>
</dbReference>
<comment type="catalytic activity">
    <reaction evidence="15">
        <text>L-aspartyl-L-lysine(out) = L-aspartyl-L-lysine(in)</text>
        <dbReference type="Rhea" id="RHEA:79411"/>
        <dbReference type="ChEBI" id="CHEBI:229953"/>
    </reaction>
</comment>
<name>A0ABU3NYY0_9FIRM</name>